<evidence type="ECO:0000259" key="13">
    <source>
        <dbReference type="PROSITE" id="PS50235"/>
    </source>
</evidence>
<evidence type="ECO:0000256" key="5">
    <source>
        <dbReference type="ARBA" id="ARBA00022737"/>
    </source>
</evidence>
<dbReference type="GO" id="GO:0005315">
    <property type="term" value="F:phosphate transmembrane transporter activity"/>
    <property type="evidence" value="ECO:0007669"/>
    <property type="project" value="InterPro"/>
</dbReference>
<dbReference type="SUPFAM" id="SSF54001">
    <property type="entry name" value="Cysteine proteinases"/>
    <property type="match status" value="1"/>
</dbReference>
<feature type="repeat" description="Solcar" evidence="11">
    <location>
        <begin position="2576"/>
        <end position="2661"/>
    </location>
</feature>
<sequence length="2770" mass="313171">MTAPNNDIVQSVAADERAITVPASPPRRDSIEDADASFTRKRPRLHSGSNSLRAMSPELHPLANTAAEPPDNHVEMTIRSHPPSSPVHAGDDDDDNHHHHHHHSDTDDVLGDPAPAQAQSPILIASSEDEAGSPRVMIIDDDDDVVGFSVHMDAEDHFRQFPYSHVGGYATVLRELAAHVQNIDNDIDCEFFLNLSRWLTELPDPSMDMHGFYINKAPFWDDFAVLVNKVLSRRVSFGHDYNDHRTGDTFYIFLSAYIRICSFLVSVDIHLLSRPRPDDVYLSPLISQKHLRHVNTILRADKAAVFHMLSKEYSVDIRRMVQRLQENFMAANGAQNLLGLANEAVLRVPIGLQNLIATSISPVLITLGVSIFQHSIPSSEQDRSEFCRGTLLFLEKYMDDLFNLNRTTESGVARDLIQHFHALLFELCLWDKEIESDLVDRFLDFSSADSPTTSSSTEIAPLGSQDEYRRDPESFPALVANAWKFKILRKYLTKGKMDLRVMSIAMMDIGLVEIWKQYSERDALCKHPVMQYLADFLLDGKVVDYIISVDSHPQLIARSGNIVGFLVVTLRWSDSQADAVWNTVATNPDPRVVTATMTMIRGIINLMKTTDLLYLCVKLHELPIASYTIDILRFLRELSIKIVERASPDDYATRDSTARPWNVCVRMICDTVSPKQTDKDLLDLHNEAIDQLRGLASHVPADDRLAIYPECADHIASHSEKAMGSVKVIYTLASAIHTGDGVFFQQNQEVTRKILEEIPWLVEMEKTAGPSAHQILALRYRLELLALMICRAGRAMPDELYHTLWEHTVGPHAISNNARDWAWAQLLQTIKLIPDNEYCRQLVSSYLPKMVPELYTPGMFEFIANYNFPTVRELVTTEQGDSIVLQVPGADLLWSMILFSPEGTVEDRAARLLAGRYVHINETDGVTLGDMEAAHIALVEKCMHEIRDACEAVRSSCSDGEPAACNTTRHEKEGRCRRIVMFQKLLLERLRQKPEFNRSRRADSKVDDVDVPCGDAIMIKFQCGSSDRQSVSMGADHTIADLYRRLCYASGYSKINLFAKGQRLNVAERSGEKISDIDFGGQLLVQRAPEAEVTRPLSGLVVGSSVFESTVAKYFDELFSLMDSNDTISQLLFDYLSFFPARNNIPDSVMTGEVSSQSLFPPGKFFQARYAALALQARLRDQIRNSSLDEKFLGKVIRHLDEAFLDTNLIDDTISNFHELQLAAVLVNVLLEFLRERPSPDTSASYFSNPARLADRLVTILSMALETNEDVAVVQDCYGVILEASLHSRAIWEAFVEHPQTPRLHKILLLEDSRQILREHVARKIASVCGGDLPSTCPLTKGEVATQFWSTISAILPESVCHSTQSQQLFGIADHVFRAQDEYKRDEDSLRSCLAQWSDLLLDHKHEEIVGREDTDYLVFGFTKLLLCCILSLKSFKQPINAGDMMERIFKKYIFTKSSAIAEAVPILESHTRREMYDLMLALVDDGTTYTHLLQLAAEVERKEYEPVLATLSVDRSMEVRSGTGYVGLYNPRAICYANSLLTQLFMNLNFRKFILGLEVQEGDDSQRLLLETQRLFTNMQHSFRRSADPRSFAACVKNTELMPIDISIQMDADEFYNSLFDQWERQLTNEANKQEFRSFYGGQTLNQIKSKECEHVSERAEPFFAVQCDVLGKSTLQESLQAFVSGDVMEGDNKYKCESCDKYVNAVKRTCFKEVPDNLIFHLKRFEFDLVDFSRRKVYDHFEFPQSIDINAYHVDHLSDPTKAHEEDMFDLVGVLVHTGTCEHGHYYSYIRERPCPTGDASPTWVEFDDSNVGPFDPADIAYRAFGGMNDDTYSRIPKQYSAYMLFYQRRTAIDEDQRKWVTSANGRTLKVPMPQALEEEVDENNESFIREYCQFDPNHTKFLRQLHAMSRTINHGSCSEDHAHETRSLGVILTHLGHVAWRHTFPEIFTETLLQLRRSVLPCATCCSIVLKFFSADDNALVHLLLRCQHAKVRSQIRSFFIDCLKVLREKEPTTYGLEGNDSDIDSNSSGPNNGILAEVVTRLRLVAEETYQSTRGWDDFYLTLTQIAEMGHIETIMLLDSGMFEFCLKLLSMHVHKRFQDDLPELWRVLSKKAGIYNRLVGFFSTILSRMDTTLPPVAPGFSEDRASTMDRDSLKFPLTHRERHMLFYWDVELKAIAVLDKALEMFDQSKTDYFYPGDIVKSMIGWADPQAQSNLFKTINDGISLDPPFCDAYVQAALSFCEVSPVLENVARIVTTVSKAIASTSRVEEERPPGGMAVLDFYIGILKADNEMLFEQKHSYVFFYLTMTKNRLWAPTLLLNNADNVRQGTQALVCELYRSQEDWPSDMLRVKWRTLRDLVGDMIQRIVYEKDAGMLRMHLTPLIATCQFLVQQIYDLTQSEDPEMDQYKDDVNDSARIYSWQTEVEPRLHSWPQDDGSAADLYDHSDFGNGSSATLGSSPPRLISTDGPQRKIELFSGSYFAACTMGGIIACGPTHTMVTPLDLVKCRRQVDSSLYKSNTQAWKMIYSKEGLRGVFFGWTPTFFGYSMQGAGKYGFYEIFKYLYGEKLAPGAPQTVVYLAASASAEFLADIALCPMEAIKVRMQTTMPPFANTLREGWAKVIKEEGVGGLYKGLYPLWARQIPYTMVKFATFEATVSQIYNFLGKPKESYGSLQQTGVSFLGGYIAGVGCAVVSHPADVMVSKLNSDRKAGEGAGQAIGRIYGKIGFAGLWNGLPVRIFMIGTLTAFQWLIYDSFKVTLGLPTTGGH</sequence>
<dbReference type="PANTHER" id="PTHR45671">
    <property type="entry name" value="SOLUTE CARRIER FAMILY 25 (MITOCHONDRIAL CARRIER PHOSPHATE CARRIER), MEMBER 3, LIKE-RELATED-RELATED"/>
    <property type="match status" value="1"/>
</dbReference>
<dbReference type="InterPro" id="IPR001394">
    <property type="entry name" value="Peptidase_C19_UCH"/>
</dbReference>
<dbReference type="Gene3D" id="3.90.70.10">
    <property type="entry name" value="Cysteine proteinases"/>
    <property type="match status" value="1"/>
</dbReference>
<comment type="similarity">
    <text evidence="2">Belongs to the mitochondrial carrier (TC 2.A.29) family.</text>
</comment>
<dbReference type="GO" id="GO:1990547">
    <property type="term" value="P:mitochondrial phosphate ion transmembrane transport"/>
    <property type="evidence" value="ECO:0007669"/>
    <property type="project" value="InterPro"/>
</dbReference>
<dbReference type="Pfam" id="PF00153">
    <property type="entry name" value="Mito_carr"/>
    <property type="match status" value="3"/>
</dbReference>
<dbReference type="InterPro" id="IPR018200">
    <property type="entry name" value="USP_CS"/>
</dbReference>
<evidence type="ECO:0000256" key="3">
    <source>
        <dbReference type="ARBA" id="ARBA00022448"/>
    </source>
</evidence>
<keyword evidence="5" id="KW-0677">Repeat</keyword>
<evidence type="ECO:0000256" key="6">
    <source>
        <dbReference type="ARBA" id="ARBA00022792"/>
    </source>
</evidence>
<proteinExistence type="inferred from homology"/>
<evidence type="ECO:0000256" key="10">
    <source>
        <dbReference type="ARBA" id="ARBA00054508"/>
    </source>
</evidence>
<evidence type="ECO:0000256" key="4">
    <source>
        <dbReference type="ARBA" id="ARBA00022692"/>
    </source>
</evidence>
<comment type="function">
    <text evidence="10">Transport of phosphate groups from the cytosol to the mitochondrial matrix.</text>
</comment>
<dbReference type="EMBL" id="QGDH01000125">
    <property type="protein sequence ID" value="RAR05888.1"/>
    <property type="molecule type" value="Genomic_DNA"/>
</dbReference>
<dbReference type="PROSITE" id="PS50920">
    <property type="entry name" value="SOLCAR"/>
    <property type="match status" value="3"/>
</dbReference>
<dbReference type="Proteomes" id="UP000249619">
    <property type="component" value="Unassembled WGS sequence"/>
</dbReference>
<keyword evidence="6" id="KW-0999">Mitochondrion inner membrane</keyword>
<dbReference type="FunFam" id="1.50.40.10:FF:000131">
    <property type="entry name" value="Mitochondrial phosphate carrier protein 2"/>
    <property type="match status" value="1"/>
</dbReference>
<keyword evidence="15" id="KW-1185">Reference proteome</keyword>
<dbReference type="InterPro" id="IPR028889">
    <property type="entry name" value="USP"/>
</dbReference>
<dbReference type="STRING" id="183478.A0A364MXM1"/>
<dbReference type="Gene3D" id="1.50.40.10">
    <property type="entry name" value="Mitochondrial carrier domain"/>
    <property type="match status" value="2"/>
</dbReference>
<evidence type="ECO:0000256" key="1">
    <source>
        <dbReference type="ARBA" id="ARBA00004448"/>
    </source>
</evidence>
<dbReference type="InterPro" id="IPR018108">
    <property type="entry name" value="MCP_transmembrane"/>
</dbReference>
<keyword evidence="8" id="KW-0496">Mitochondrion</keyword>
<keyword evidence="14" id="KW-0378">Hydrolase</keyword>
<dbReference type="SUPFAM" id="SSF103506">
    <property type="entry name" value="Mitochondrial carrier"/>
    <property type="match status" value="1"/>
</dbReference>
<dbReference type="InterPro" id="IPR023395">
    <property type="entry name" value="MCP_dom_sf"/>
</dbReference>
<evidence type="ECO:0000256" key="9">
    <source>
        <dbReference type="ARBA" id="ARBA00023136"/>
    </source>
</evidence>
<evidence type="ECO:0000313" key="14">
    <source>
        <dbReference type="EMBL" id="RAR05888.1"/>
    </source>
</evidence>
<evidence type="ECO:0000256" key="12">
    <source>
        <dbReference type="SAM" id="MobiDB-lite"/>
    </source>
</evidence>
<organism evidence="14 15">
    <name type="scientific">Stemphylium lycopersici</name>
    <name type="common">Tomato gray leaf spot disease fungus</name>
    <name type="synonym">Thyrospora lycopersici</name>
    <dbReference type="NCBI Taxonomy" id="183478"/>
    <lineage>
        <taxon>Eukaryota</taxon>
        <taxon>Fungi</taxon>
        <taxon>Dikarya</taxon>
        <taxon>Ascomycota</taxon>
        <taxon>Pezizomycotina</taxon>
        <taxon>Dothideomycetes</taxon>
        <taxon>Pleosporomycetidae</taxon>
        <taxon>Pleosporales</taxon>
        <taxon>Pleosporineae</taxon>
        <taxon>Pleosporaceae</taxon>
        <taxon>Stemphylium</taxon>
    </lineage>
</organism>
<accession>A0A364MXM1</accession>
<evidence type="ECO:0000256" key="7">
    <source>
        <dbReference type="ARBA" id="ARBA00022989"/>
    </source>
</evidence>
<dbReference type="EC" id="3.4.19.12" evidence="14"/>
<gene>
    <name evidence="14" type="ORF">DDE83_007202</name>
</gene>
<dbReference type="PROSITE" id="PS00973">
    <property type="entry name" value="USP_2"/>
    <property type="match status" value="1"/>
</dbReference>
<dbReference type="GO" id="GO:0005743">
    <property type="term" value="C:mitochondrial inner membrane"/>
    <property type="evidence" value="ECO:0007669"/>
    <property type="project" value="UniProtKB-SubCell"/>
</dbReference>
<reference evidence="15" key="1">
    <citation type="submission" date="2018-05" db="EMBL/GenBank/DDBJ databases">
        <title>Draft genome sequence of Stemphylium lycopersici strain CIDEFI 213.</title>
        <authorList>
            <person name="Medina R."/>
            <person name="Franco M.E.E."/>
            <person name="Lucentini C.G."/>
            <person name="Saparrat M.C.N."/>
            <person name="Balatti P.A."/>
        </authorList>
    </citation>
    <scope>NUCLEOTIDE SEQUENCE [LARGE SCALE GENOMIC DNA]</scope>
    <source>
        <strain evidence="15">CIDEFI 213</strain>
    </source>
</reference>
<dbReference type="GO" id="GO:0035434">
    <property type="term" value="P:copper ion transmembrane transport"/>
    <property type="evidence" value="ECO:0007669"/>
    <property type="project" value="UniProtKB-ARBA"/>
</dbReference>
<dbReference type="PROSITE" id="PS50235">
    <property type="entry name" value="USP_3"/>
    <property type="match status" value="1"/>
</dbReference>
<keyword evidence="7" id="KW-1133">Transmembrane helix</keyword>
<dbReference type="Pfam" id="PF00443">
    <property type="entry name" value="UCH"/>
    <property type="match status" value="1"/>
</dbReference>
<dbReference type="OrthoDB" id="420187at2759"/>
<dbReference type="InterPro" id="IPR038765">
    <property type="entry name" value="Papain-like_cys_pep_sf"/>
</dbReference>
<dbReference type="FunFam" id="1.50.40.10:FF:000076">
    <property type="entry name" value="Mitochondrial phosphate carrier protein 2"/>
    <property type="match status" value="1"/>
</dbReference>
<feature type="repeat" description="Solcar" evidence="11">
    <location>
        <begin position="2482"/>
        <end position="2566"/>
    </location>
</feature>
<name>A0A364MXM1_STELY</name>
<feature type="domain" description="USP" evidence="13">
    <location>
        <begin position="1527"/>
        <end position="1852"/>
    </location>
</feature>
<dbReference type="GO" id="GO:0016579">
    <property type="term" value="P:protein deubiquitination"/>
    <property type="evidence" value="ECO:0007669"/>
    <property type="project" value="InterPro"/>
</dbReference>
<dbReference type="Pfam" id="PF12030">
    <property type="entry name" value="DUF3517"/>
    <property type="match status" value="1"/>
</dbReference>
<keyword evidence="4 11" id="KW-0812">Transmembrane</keyword>
<keyword evidence="3" id="KW-0813">Transport</keyword>
<feature type="region of interest" description="Disordered" evidence="12">
    <location>
        <begin position="1"/>
        <end position="115"/>
    </location>
</feature>
<comment type="subcellular location">
    <subcellularLocation>
        <location evidence="1">Mitochondrion inner membrane</location>
        <topology evidence="1">Multi-pass membrane protein</topology>
    </subcellularLocation>
</comment>
<comment type="caution">
    <text evidence="14">The sequence shown here is derived from an EMBL/GenBank/DDBJ whole genome shotgun (WGS) entry which is preliminary data.</text>
</comment>
<dbReference type="InterPro" id="IPR021905">
    <property type="entry name" value="DUF3517"/>
</dbReference>
<dbReference type="PANTHER" id="PTHR45671:SF13">
    <property type="entry name" value="PHOSPHATE TRANSPORTER PIC2, PUTATIVE (AFU_ORTHOLOGUE AFUA_2G12080)-RELATED"/>
    <property type="match status" value="1"/>
</dbReference>
<evidence type="ECO:0000256" key="8">
    <source>
        <dbReference type="ARBA" id="ARBA00023128"/>
    </source>
</evidence>
<dbReference type="GO" id="GO:0004843">
    <property type="term" value="F:cysteine-type deubiquitinase activity"/>
    <property type="evidence" value="ECO:0007669"/>
    <property type="project" value="UniProtKB-EC"/>
</dbReference>
<keyword evidence="9 11" id="KW-0472">Membrane</keyword>
<protein>
    <submittedName>
        <fullName evidence="14">Ubiquitin c-terminal hydrolase</fullName>
        <ecNumber evidence="14">3.4.19.12</ecNumber>
    </submittedName>
</protein>
<dbReference type="InterPro" id="IPR044677">
    <property type="entry name" value="SLC25A3/Pic2/Mir1-like"/>
</dbReference>
<evidence type="ECO:0000256" key="11">
    <source>
        <dbReference type="PROSITE-ProRule" id="PRU00282"/>
    </source>
</evidence>
<evidence type="ECO:0000256" key="2">
    <source>
        <dbReference type="ARBA" id="ARBA00006375"/>
    </source>
</evidence>
<evidence type="ECO:0000313" key="15">
    <source>
        <dbReference type="Proteomes" id="UP000249619"/>
    </source>
</evidence>
<feature type="repeat" description="Solcar" evidence="11">
    <location>
        <begin position="2677"/>
        <end position="2761"/>
    </location>
</feature>